<name>A0ABX0WN47_9BURK</name>
<evidence type="ECO:0000313" key="2">
    <source>
        <dbReference type="EMBL" id="NJB64598.1"/>
    </source>
</evidence>
<evidence type="ECO:0000313" key="3">
    <source>
        <dbReference type="Proteomes" id="UP000783934"/>
    </source>
</evidence>
<gene>
    <name evidence="2" type="ORF">GGR41_000827</name>
</gene>
<dbReference type="InterPro" id="IPR027417">
    <property type="entry name" value="P-loop_NTPase"/>
</dbReference>
<feature type="domain" description="AAA+ ATPase" evidence="1">
    <location>
        <begin position="120"/>
        <end position="252"/>
    </location>
</feature>
<protein>
    <submittedName>
        <fullName evidence="2">SpoVK/Ycf46/Vps4 family AAA+-type ATPase</fullName>
    </submittedName>
</protein>
<accession>A0ABX0WN47</accession>
<dbReference type="RefSeq" id="WP_167660798.1">
    <property type="nucleotide sequence ID" value="NZ_BMCQ01000001.1"/>
</dbReference>
<dbReference type="SMART" id="SM00382">
    <property type="entry name" value="AAA"/>
    <property type="match status" value="1"/>
</dbReference>
<organism evidence="2 3">
    <name type="scientific">Paenalcaligenes hominis</name>
    <dbReference type="NCBI Taxonomy" id="643674"/>
    <lineage>
        <taxon>Bacteria</taxon>
        <taxon>Pseudomonadati</taxon>
        <taxon>Pseudomonadota</taxon>
        <taxon>Betaproteobacteria</taxon>
        <taxon>Burkholderiales</taxon>
        <taxon>Alcaligenaceae</taxon>
        <taxon>Paenalcaligenes</taxon>
    </lineage>
</organism>
<dbReference type="InterPro" id="IPR050168">
    <property type="entry name" value="AAA_ATPase_domain"/>
</dbReference>
<dbReference type="CDD" id="cd19481">
    <property type="entry name" value="RecA-like_protease"/>
    <property type="match status" value="1"/>
</dbReference>
<evidence type="ECO:0000259" key="1">
    <source>
        <dbReference type="SMART" id="SM00382"/>
    </source>
</evidence>
<dbReference type="InterPro" id="IPR003959">
    <property type="entry name" value="ATPase_AAA_core"/>
</dbReference>
<sequence length="332" mass="37321">MANASQLKALFQSHLEGDDARFYSVAMQVAANEAKQGHGRLAEELRDLLDRAKARHLITPKKKVLPISRPRGELADLLTVSYPKSRLVDMVLSTELELQLKRIILEQRHAAEILSHGLQPRRKLLLVGPPGTGKTMTASVLASELGLPLLEVRLDGLITKFMGETAAKLRQIFESTQQTRGVYFFDEFDAIGSQRGLANDVGEVRRILNSFLQMIEQDDSHSLIIGATNHPEILDPALFRRFDDLLHYELPDEESIANTLKGRLSHISIKNISWKRLAKKASGLSYAELTRASDEVLKTALMEGRDLVREKDVSLAIEERRRLAVRLSYKNN</sequence>
<keyword evidence="3" id="KW-1185">Reference proteome</keyword>
<dbReference type="Pfam" id="PF00004">
    <property type="entry name" value="AAA"/>
    <property type="match status" value="1"/>
</dbReference>
<dbReference type="Proteomes" id="UP000783934">
    <property type="component" value="Unassembled WGS sequence"/>
</dbReference>
<reference evidence="2 3" key="1">
    <citation type="submission" date="2020-03" db="EMBL/GenBank/DDBJ databases">
        <title>Genomic Encyclopedia of Type Strains, Phase IV (KMG-IV): sequencing the most valuable type-strain genomes for metagenomic binning, comparative biology and taxonomic classification.</title>
        <authorList>
            <person name="Goeker M."/>
        </authorList>
    </citation>
    <scope>NUCLEOTIDE SEQUENCE [LARGE SCALE GENOMIC DNA]</scope>
    <source>
        <strain evidence="2 3">DSM 26613</strain>
    </source>
</reference>
<comment type="caution">
    <text evidence="2">The sequence shown here is derived from an EMBL/GenBank/DDBJ whole genome shotgun (WGS) entry which is preliminary data.</text>
</comment>
<dbReference type="EMBL" id="JAATIZ010000002">
    <property type="protein sequence ID" value="NJB64598.1"/>
    <property type="molecule type" value="Genomic_DNA"/>
</dbReference>
<dbReference type="InterPro" id="IPR003593">
    <property type="entry name" value="AAA+_ATPase"/>
</dbReference>
<dbReference type="Gene3D" id="3.40.50.300">
    <property type="entry name" value="P-loop containing nucleotide triphosphate hydrolases"/>
    <property type="match status" value="1"/>
</dbReference>
<dbReference type="PANTHER" id="PTHR23077:SF198">
    <property type="entry name" value="ATP-DEPENDENT ZINC METALLOPROTEASE FTSH"/>
    <property type="match status" value="1"/>
</dbReference>
<dbReference type="PANTHER" id="PTHR23077">
    <property type="entry name" value="AAA-FAMILY ATPASE"/>
    <property type="match status" value="1"/>
</dbReference>
<dbReference type="SUPFAM" id="SSF52540">
    <property type="entry name" value="P-loop containing nucleoside triphosphate hydrolases"/>
    <property type="match status" value="1"/>
</dbReference>
<proteinExistence type="predicted"/>